<reference evidence="2" key="1">
    <citation type="journal article" date="2015" name="Proc. Natl. Acad. Sci. U.S.A.">
        <title>Networks of energetic and metabolic interactions define dynamics in microbial communities.</title>
        <authorList>
            <person name="Embree M."/>
            <person name="Liu J.K."/>
            <person name="Al-Bassam M.M."/>
            <person name="Zengler K."/>
        </authorList>
    </citation>
    <scope>NUCLEOTIDE SEQUENCE</scope>
</reference>
<dbReference type="InterPro" id="IPR002478">
    <property type="entry name" value="PUA"/>
</dbReference>
<protein>
    <recommendedName>
        <fullName evidence="1">PUA domain-containing protein</fullName>
    </recommendedName>
</protein>
<dbReference type="Gene3D" id="3.10.450.120">
    <property type="entry name" value="Pre-PUA domain, domain 1"/>
    <property type="match status" value="1"/>
</dbReference>
<dbReference type="InterPro" id="IPR016437">
    <property type="entry name" value="MCT-1/Tma20"/>
</dbReference>
<feature type="domain" description="PUA" evidence="1">
    <location>
        <begin position="92"/>
        <end position="165"/>
    </location>
</feature>
<dbReference type="PANTHER" id="PTHR22798">
    <property type="entry name" value="MCT-1 PROTEIN"/>
    <property type="match status" value="1"/>
</dbReference>
<dbReference type="NCBIfam" id="NF011153">
    <property type="entry name" value="PRK14560.1-4"/>
    <property type="match status" value="1"/>
</dbReference>
<dbReference type="NCBIfam" id="TIGR03684">
    <property type="entry name" value="arCOG00985"/>
    <property type="match status" value="1"/>
</dbReference>
<comment type="caution">
    <text evidence="2">The sequence shown here is derived from an EMBL/GenBank/DDBJ whole genome shotgun (WGS) entry which is preliminary data.</text>
</comment>
<sequence>MLVAYLNLSGYPQHMKIKSRHHLKGSDARKVVACIEPFLDDSSVLRKASLERAVSDEGLDLIFVNGRPLMMIVDDEPFFTVLGAIDLGPSKRLVVVDSGAVRFVVNGADIMKPGIVTADPEIAPGDLVVIVEERHKKPLAIGRALVAGTEMKGEGKAVKSLHHVGDLIWKGLEG</sequence>
<dbReference type="PANTHER" id="PTHR22798:SF0">
    <property type="entry name" value="MALIGNANT T-CELL-AMPLIFIED SEQUENCE 1"/>
    <property type="match status" value="1"/>
</dbReference>
<dbReference type="Gene3D" id="2.30.130.10">
    <property type="entry name" value="PUA domain"/>
    <property type="match status" value="1"/>
</dbReference>
<evidence type="ECO:0000259" key="1">
    <source>
        <dbReference type="SMART" id="SM00359"/>
    </source>
</evidence>
<dbReference type="Pfam" id="PF01472">
    <property type="entry name" value="PUA"/>
    <property type="match status" value="1"/>
</dbReference>
<gene>
    <name evidence="2" type="ORF">ASZ90_014437</name>
</gene>
<evidence type="ECO:0000313" key="2">
    <source>
        <dbReference type="EMBL" id="KUG15929.1"/>
    </source>
</evidence>
<dbReference type="NCBIfam" id="TIGR00451">
    <property type="entry name" value="unchar_dom_2"/>
    <property type="match status" value="1"/>
</dbReference>
<dbReference type="PROSITE" id="PS50890">
    <property type="entry name" value="PUA"/>
    <property type="match status" value="1"/>
</dbReference>
<dbReference type="InterPro" id="IPR004521">
    <property type="entry name" value="Uncharacterised_CHP00451"/>
</dbReference>
<dbReference type="InterPro" id="IPR015947">
    <property type="entry name" value="PUA-like_sf"/>
</dbReference>
<dbReference type="GO" id="GO:0001731">
    <property type="term" value="P:formation of translation preinitiation complex"/>
    <property type="evidence" value="ECO:0007669"/>
    <property type="project" value="TreeGrafter"/>
</dbReference>
<dbReference type="SUPFAM" id="SSF88697">
    <property type="entry name" value="PUA domain-like"/>
    <property type="match status" value="1"/>
</dbReference>
<organism evidence="2">
    <name type="scientific">hydrocarbon metagenome</name>
    <dbReference type="NCBI Taxonomy" id="938273"/>
    <lineage>
        <taxon>unclassified sequences</taxon>
        <taxon>metagenomes</taxon>
        <taxon>ecological metagenomes</taxon>
    </lineage>
</organism>
<proteinExistence type="predicted"/>
<dbReference type="SMART" id="SM00359">
    <property type="entry name" value="PUA"/>
    <property type="match status" value="1"/>
</dbReference>
<accession>A0A0W8F4Y2</accession>
<dbReference type="CDD" id="cd21154">
    <property type="entry name" value="PUA_MJ1432-like"/>
    <property type="match status" value="1"/>
</dbReference>
<dbReference type="InterPro" id="IPR022430">
    <property type="entry name" value="CHP03684"/>
</dbReference>
<dbReference type="EMBL" id="LNQE01001520">
    <property type="protein sequence ID" value="KUG15929.1"/>
    <property type="molecule type" value="Genomic_DNA"/>
</dbReference>
<dbReference type="GO" id="GO:0003723">
    <property type="term" value="F:RNA binding"/>
    <property type="evidence" value="ECO:0007669"/>
    <property type="project" value="InterPro"/>
</dbReference>
<dbReference type="AlphaFoldDB" id="A0A0W8F4Y2"/>
<dbReference type="InterPro" id="IPR036974">
    <property type="entry name" value="PUA_sf"/>
</dbReference>
<dbReference type="PIRSF" id="PIRSF005067">
    <property type="entry name" value="Tma_RNA-bind_prd"/>
    <property type="match status" value="1"/>
</dbReference>
<name>A0A0W8F4Y2_9ZZZZ</name>